<keyword evidence="3" id="KW-1185">Reference proteome</keyword>
<dbReference type="PANTHER" id="PTHR43685:SF11">
    <property type="entry name" value="GLYCOSYLTRANSFERASE TAGX-RELATED"/>
    <property type="match status" value="1"/>
</dbReference>
<proteinExistence type="predicted"/>
<keyword evidence="2" id="KW-0808">Transferase</keyword>
<dbReference type="RefSeq" id="WP_008586749.1">
    <property type="nucleotide sequence ID" value="NZ_CP007035.1"/>
</dbReference>
<dbReference type="InterPro" id="IPR029044">
    <property type="entry name" value="Nucleotide-diphossugar_trans"/>
</dbReference>
<evidence type="ECO:0000313" key="2">
    <source>
        <dbReference type="EMBL" id="AHF16086.1"/>
    </source>
</evidence>
<gene>
    <name evidence="2" type="ORF">NIASO_14880</name>
</gene>
<organism evidence="2 3">
    <name type="scientific">Niabella soli DSM 19437</name>
    <dbReference type="NCBI Taxonomy" id="929713"/>
    <lineage>
        <taxon>Bacteria</taxon>
        <taxon>Pseudomonadati</taxon>
        <taxon>Bacteroidota</taxon>
        <taxon>Chitinophagia</taxon>
        <taxon>Chitinophagales</taxon>
        <taxon>Chitinophagaceae</taxon>
        <taxon>Niabella</taxon>
    </lineage>
</organism>
<accession>W0F406</accession>
<sequence>MFPGETEAHQSLLVSIVLCTYNGEKYIAEQLNSICNQRYQNLEIIICDDASTDDTMLILSRFSEKDPRIRLEKNAENLGFAKNFNSAVSRATGAIVGFADQDDVWHPDKIATLLANWPPGSPLIYCNSVRFFNEGEKDWNRKGNRSYRRFEGTDLRKIAIFNTVSGHALLMRRELVARVFPVPEGLVYDWYGAAVAACSGGVSYWPQTMVLQRVHAANTTVNGGFEFRPGQQNHSFKCLVDLHLNVFQQLPGAHQKFMQQLYGLWHGALTKPFSRRLFLFIARHQKILLWKKKKMGGLLSRIKHAYRLAKR</sequence>
<dbReference type="KEGG" id="nso:NIASO_14880"/>
<dbReference type="HOGENOM" id="CLU_025996_2_0_10"/>
<reference evidence="2 3" key="1">
    <citation type="submission" date="2013-12" db="EMBL/GenBank/DDBJ databases">
        <authorList>
            <consortium name="DOE Joint Genome Institute"/>
            <person name="Eisen J."/>
            <person name="Huntemann M."/>
            <person name="Han J."/>
            <person name="Chen A."/>
            <person name="Kyrpides N."/>
            <person name="Mavromatis K."/>
            <person name="Markowitz V."/>
            <person name="Palaniappan K."/>
            <person name="Ivanova N."/>
            <person name="Schaumberg A."/>
            <person name="Pati A."/>
            <person name="Liolios K."/>
            <person name="Nordberg H.P."/>
            <person name="Cantor M.N."/>
            <person name="Hua S.X."/>
            <person name="Woyke T."/>
        </authorList>
    </citation>
    <scope>NUCLEOTIDE SEQUENCE [LARGE SCALE GENOMIC DNA]</scope>
    <source>
        <strain evidence="3">DSM 19437</strain>
    </source>
</reference>
<dbReference type="InterPro" id="IPR050834">
    <property type="entry name" value="Glycosyltransf_2"/>
</dbReference>
<dbReference type="PANTHER" id="PTHR43685">
    <property type="entry name" value="GLYCOSYLTRANSFERASE"/>
    <property type="match status" value="1"/>
</dbReference>
<evidence type="ECO:0000313" key="3">
    <source>
        <dbReference type="Proteomes" id="UP000003586"/>
    </source>
</evidence>
<name>W0F406_9BACT</name>
<protein>
    <submittedName>
        <fullName evidence="2">Glycosyl transferase family 2</fullName>
    </submittedName>
</protein>
<feature type="domain" description="Glycosyltransferase 2-like" evidence="1">
    <location>
        <begin position="15"/>
        <end position="179"/>
    </location>
</feature>
<dbReference type="Proteomes" id="UP000003586">
    <property type="component" value="Chromosome"/>
</dbReference>
<dbReference type="SUPFAM" id="SSF53448">
    <property type="entry name" value="Nucleotide-diphospho-sugar transferases"/>
    <property type="match status" value="1"/>
</dbReference>
<dbReference type="EMBL" id="CP007035">
    <property type="protein sequence ID" value="AHF16086.1"/>
    <property type="molecule type" value="Genomic_DNA"/>
</dbReference>
<dbReference type="STRING" id="929713.NIASO_14880"/>
<evidence type="ECO:0000259" key="1">
    <source>
        <dbReference type="Pfam" id="PF00535"/>
    </source>
</evidence>
<dbReference type="OrthoDB" id="9802649at2"/>
<dbReference type="eggNOG" id="COG1216">
    <property type="taxonomic scope" value="Bacteria"/>
</dbReference>
<dbReference type="GO" id="GO:0016740">
    <property type="term" value="F:transferase activity"/>
    <property type="evidence" value="ECO:0007669"/>
    <property type="project" value="UniProtKB-KW"/>
</dbReference>
<dbReference type="Gene3D" id="3.90.550.10">
    <property type="entry name" value="Spore Coat Polysaccharide Biosynthesis Protein SpsA, Chain A"/>
    <property type="match status" value="1"/>
</dbReference>
<dbReference type="AlphaFoldDB" id="W0F406"/>
<dbReference type="InterPro" id="IPR001173">
    <property type="entry name" value="Glyco_trans_2-like"/>
</dbReference>
<dbReference type="Pfam" id="PF00535">
    <property type="entry name" value="Glycos_transf_2"/>
    <property type="match status" value="1"/>
</dbReference>